<dbReference type="OMA" id="RIMWMED"/>
<keyword evidence="1" id="KW-1133">Transmembrane helix</keyword>
<evidence type="ECO:0000313" key="2">
    <source>
        <dbReference type="EMBL" id="CRG85429.1"/>
    </source>
</evidence>
<dbReference type="RefSeq" id="XP_028531310.1">
    <property type="nucleotide sequence ID" value="XM_028677311.1"/>
</dbReference>
<dbReference type="EMBL" id="CVMU01000403">
    <property type="protein sequence ID" value="CRG85429.1"/>
    <property type="molecule type" value="Genomic_DNA"/>
</dbReference>
<name>A0A1J1GPE9_PLARL</name>
<keyword evidence="1" id="KW-0472">Membrane</keyword>
<keyword evidence="3" id="KW-1185">Reference proteome</keyword>
<dbReference type="VEuPathDB" id="PlasmoDB:PRELSG_0011900"/>
<dbReference type="Proteomes" id="UP000220158">
    <property type="component" value="Unassembled WGS sequence"/>
</dbReference>
<sequence length="271" mass="33089">MNSCNNQSNLFTKGTFTIRKMGLNYYSINSFKNDKEKCKSVNHINLNSYKLFIALFFYFSYFLLQNMIQPKNKISELNLIKDNLRIMFEGQGEANKDVSDMNQIKLISLDDENESNDENDDISENENNERDYINLLDLSNSTYNIILNYLEQKSYNITHFISDVFFQWHFGFITRNMDDTWKEERFDIWYKYLLDQSLEYDKEIIEEIKIMITNPYPDYFIEMYCREKKLSWERRMQELKNEWIEFIYESLEIWETEKDNREMVDEEEHQL</sequence>
<dbReference type="GeneID" id="39734035"/>
<protein>
    <recommendedName>
        <fullName evidence="4">Plasmodium RESA N-terminal domain-containing protein</fullName>
    </recommendedName>
</protein>
<dbReference type="AlphaFoldDB" id="A0A1J1GPE9"/>
<keyword evidence="1" id="KW-0812">Transmembrane</keyword>
<feature type="transmembrane region" description="Helical" evidence="1">
    <location>
        <begin position="46"/>
        <end position="64"/>
    </location>
</feature>
<dbReference type="OrthoDB" id="10574283at2759"/>
<evidence type="ECO:0000313" key="3">
    <source>
        <dbReference type="Proteomes" id="UP000220158"/>
    </source>
</evidence>
<reference evidence="2 3" key="1">
    <citation type="submission" date="2015-04" db="EMBL/GenBank/DDBJ databases">
        <authorList>
            <consortium name="Pathogen Informatics"/>
        </authorList>
    </citation>
    <scope>NUCLEOTIDE SEQUENCE [LARGE SCALE GENOMIC DNA]</scope>
    <source>
        <strain evidence="2 3">SGS1</strain>
    </source>
</reference>
<proteinExistence type="predicted"/>
<gene>
    <name evidence="2" type="ORF">PRELSG_0011900</name>
</gene>
<evidence type="ECO:0008006" key="4">
    <source>
        <dbReference type="Google" id="ProtNLM"/>
    </source>
</evidence>
<accession>A0A1J1GPE9</accession>
<dbReference type="KEGG" id="prel:PRELSG_0011900"/>
<evidence type="ECO:0000256" key="1">
    <source>
        <dbReference type="SAM" id="Phobius"/>
    </source>
</evidence>
<organism evidence="2 3">
    <name type="scientific">Plasmodium relictum</name>
    <dbReference type="NCBI Taxonomy" id="85471"/>
    <lineage>
        <taxon>Eukaryota</taxon>
        <taxon>Sar</taxon>
        <taxon>Alveolata</taxon>
        <taxon>Apicomplexa</taxon>
        <taxon>Aconoidasida</taxon>
        <taxon>Haemosporida</taxon>
        <taxon>Plasmodiidae</taxon>
        <taxon>Plasmodium</taxon>
        <taxon>Plasmodium (Haemamoeba)</taxon>
    </lineage>
</organism>